<protein>
    <submittedName>
        <fullName evidence="2">SP-containing membrane protein</fullName>
    </submittedName>
</protein>
<organism evidence="2 3">
    <name type="scientific">Vairimorpha necatrix</name>
    <dbReference type="NCBI Taxonomy" id="6039"/>
    <lineage>
        <taxon>Eukaryota</taxon>
        <taxon>Fungi</taxon>
        <taxon>Fungi incertae sedis</taxon>
        <taxon>Microsporidia</taxon>
        <taxon>Nosematidae</taxon>
        <taxon>Vairimorpha</taxon>
    </lineage>
</organism>
<dbReference type="GeneID" id="90541450"/>
<evidence type="ECO:0000313" key="3">
    <source>
        <dbReference type="Proteomes" id="UP001334084"/>
    </source>
</evidence>
<gene>
    <name evidence="2" type="ORF">VNE69_05226</name>
</gene>
<evidence type="ECO:0000313" key="2">
    <source>
        <dbReference type="EMBL" id="WUR03637.1"/>
    </source>
</evidence>
<keyword evidence="1" id="KW-0472">Membrane</keyword>
<dbReference type="AlphaFoldDB" id="A0AAX4JCD4"/>
<evidence type="ECO:0000256" key="1">
    <source>
        <dbReference type="SAM" id="Phobius"/>
    </source>
</evidence>
<reference evidence="2" key="1">
    <citation type="journal article" date="2024" name="BMC Genomics">
        <title>Functional annotation of a divergent genome using sequence and structure-based similarity.</title>
        <authorList>
            <person name="Svedberg D."/>
            <person name="Winiger R.R."/>
            <person name="Berg A."/>
            <person name="Sharma H."/>
            <person name="Tellgren-Roth C."/>
            <person name="Debrunner-Vossbrinck B.A."/>
            <person name="Vossbrinck C.R."/>
            <person name="Barandun J."/>
        </authorList>
    </citation>
    <scope>NUCLEOTIDE SEQUENCE</scope>
    <source>
        <strain evidence="2">Illinois isolate</strain>
    </source>
</reference>
<dbReference type="KEGG" id="vnx:VNE69_05226"/>
<name>A0AAX4JCD4_9MICR</name>
<sequence>MKLKYFSIQILIYTFGIIKAGNNVTENLHDMMNSNLNKSQICNSLHNNVGDNGLSSNAVLDFGFLFWDAITNHDIFKNMTQNITSPESFNFLHLILKVYYIEKIKEVFRLKKWNPELLDGISSTVRNFTYEFVDGTLDAYNMLRLCFKDTINDSNSTKESIERILKENTCFIPKGISETIPSFVIKMCAGIRPYYNECYGNRSTLLFLEDVRKNHDQIYRAECSNDIYDFKNMNTKDLRLEDNVKFSYLNMLEAKNNGYIFNLSPNLCVGIIIICLMFTFCGYLYYKKCIKKRSDQYKAYDSMEKERVEV</sequence>
<dbReference type="RefSeq" id="XP_065329782.1">
    <property type="nucleotide sequence ID" value="XM_065473710.1"/>
</dbReference>
<dbReference type="Proteomes" id="UP001334084">
    <property type="component" value="Chromosome 5"/>
</dbReference>
<accession>A0AAX4JCD4</accession>
<keyword evidence="1" id="KW-0812">Transmembrane</keyword>
<keyword evidence="1" id="KW-1133">Transmembrane helix</keyword>
<proteinExistence type="predicted"/>
<keyword evidence="3" id="KW-1185">Reference proteome</keyword>
<feature type="transmembrane region" description="Helical" evidence="1">
    <location>
        <begin position="263"/>
        <end position="286"/>
    </location>
</feature>
<dbReference type="EMBL" id="CP142730">
    <property type="protein sequence ID" value="WUR03637.1"/>
    <property type="molecule type" value="Genomic_DNA"/>
</dbReference>